<protein>
    <recommendedName>
        <fullName evidence="1">SOCS box domain-containing protein</fullName>
    </recommendedName>
</protein>
<evidence type="ECO:0000313" key="3">
    <source>
        <dbReference type="Proteomes" id="UP001186944"/>
    </source>
</evidence>
<dbReference type="Gene3D" id="3.30.505.10">
    <property type="entry name" value="SH2 domain"/>
    <property type="match status" value="1"/>
</dbReference>
<comment type="caution">
    <text evidence="2">The sequence shown here is derived from an EMBL/GenBank/DDBJ whole genome shotgun (WGS) entry which is preliminary data.</text>
</comment>
<dbReference type="SUPFAM" id="SSF158235">
    <property type="entry name" value="SOCS box-like"/>
    <property type="match status" value="1"/>
</dbReference>
<dbReference type="InterPro" id="IPR036036">
    <property type="entry name" value="SOCS_box-like_dom_sf"/>
</dbReference>
<proteinExistence type="predicted"/>
<dbReference type="InterPro" id="IPR036860">
    <property type="entry name" value="SH2_dom_sf"/>
</dbReference>
<reference evidence="2" key="1">
    <citation type="submission" date="2019-08" db="EMBL/GenBank/DDBJ databases">
        <title>The improved chromosome-level genome for the pearl oyster Pinctada fucata martensii using PacBio sequencing and Hi-C.</title>
        <authorList>
            <person name="Zheng Z."/>
        </authorList>
    </citation>
    <scope>NUCLEOTIDE SEQUENCE</scope>
    <source>
        <strain evidence="2">ZZ-2019</strain>
        <tissue evidence="2">Adductor muscle</tissue>
    </source>
</reference>
<dbReference type="Pfam" id="PF07525">
    <property type="entry name" value="SOCS_box"/>
    <property type="match status" value="1"/>
</dbReference>
<dbReference type="EMBL" id="VSWD01000007">
    <property type="protein sequence ID" value="KAK3096771.1"/>
    <property type="molecule type" value="Genomic_DNA"/>
</dbReference>
<dbReference type="Pfam" id="PF15031">
    <property type="entry name" value="DUF4528"/>
    <property type="match status" value="1"/>
</dbReference>
<dbReference type="Proteomes" id="UP001186944">
    <property type="component" value="Unassembled WGS sequence"/>
</dbReference>
<sequence length="366" mass="42031">MVFIPTKMPPWGIRVSQTQALLFSGILAINNEREVVNDQFGLSHFNWQVDSANYTILRTGCFPFIKYHCIKRPKQDLRFEDSFYTGLKLLNLARSHFVQAQSEDSYKEKVVKGYNGFQQGISNTDGECKSNLCIGDVRECSLRDCRDQAMAFHPFHCTTVVTAFVDEFCSKCTLIMYDIGNGNEKSIVREVKHKVNMSAVHYHSTRDNNDDSDEAEEDKFFLKTESVSMAFCKSGEVLVVCIHAVNNPQPDYMNYYESGYHHYSVKFLQFDPETLELLTSHSHNALMNEEDSSLNALFTTCDSSIQLWDYNDGSGNLRIIKLMTAPLSKPINLKSLCRQKILQQVRMDRINHLPLPQQMLSYLNFQ</sequence>
<dbReference type="GO" id="GO:0035556">
    <property type="term" value="P:intracellular signal transduction"/>
    <property type="evidence" value="ECO:0007669"/>
    <property type="project" value="InterPro"/>
</dbReference>
<evidence type="ECO:0000259" key="1">
    <source>
        <dbReference type="PROSITE" id="PS50225"/>
    </source>
</evidence>
<dbReference type="PANTHER" id="PTHR34651:SF1">
    <property type="entry name" value="SIMILAR TO ENSANGP00000021391"/>
    <property type="match status" value="1"/>
</dbReference>
<gene>
    <name evidence="2" type="ORF">FSP39_003097</name>
</gene>
<dbReference type="InterPro" id="IPR029245">
    <property type="entry name" value="DUF4528"/>
</dbReference>
<dbReference type="AlphaFoldDB" id="A0AA88Y2U4"/>
<name>A0AA88Y2U4_PINIB</name>
<dbReference type="InterPro" id="IPR036322">
    <property type="entry name" value="WD40_repeat_dom_sf"/>
</dbReference>
<accession>A0AA88Y2U4</accession>
<dbReference type="PROSITE" id="PS50225">
    <property type="entry name" value="SOCS"/>
    <property type="match status" value="1"/>
</dbReference>
<feature type="domain" description="SOCS box" evidence="1">
    <location>
        <begin position="328"/>
        <end position="366"/>
    </location>
</feature>
<dbReference type="PANTHER" id="PTHR34651">
    <property type="entry name" value="SIMILAR TO ENSANGP00000021391"/>
    <property type="match status" value="1"/>
</dbReference>
<dbReference type="InterPro" id="IPR001496">
    <property type="entry name" value="SOCS_box"/>
</dbReference>
<dbReference type="SUPFAM" id="SSF50978">
    <property type="entry name" value="WD40 repeat-like"/>
    <property type="match status" value="1"/>
</dbReference>
<evidence type="ECO:0000313" key="2">
    <source>
        <dbReference type="EMBL" id="KAK3096771.1"/>
    </source>
</evidence>
<keyword evidence="3" id="KW-1185">Reference proteome</keyword>
<dbReference type="SMART" id="SM00969">
    <property type="entry name" value="SOCS_box"/>
    <property type="match status" value="1"/>
</dbReference>
<organism evidence="2 3">
    <name type="scientific">Pinctada imbricata</name>
    <name type="common">Atlantic pearl-oyster</name>
    <name type="synonym">Pinctada martensii</name>
    <dbReference type="NCBI Taxonomy" id="66713"/>
    <lineage>
        <taxon>Eukaryota</taxon>
        <taxon>Metazoa</taxon>
        <taxon>Spiralia</taxon>
        <taxon>Lophotrochozoa</taxon>
        <taxon>Mollusca</taxon>
        <taxon>Bivalvia</taxon>
        <taxon>Autobranchia</taxon>
        <taxon>Pteriomorphia</taxon>
        <taxon>Pterioida</taxon>
        <taxon>Pterioidea</taxon>
        <taxon>Pteriidae</taxon>
        <taxon>Pinctada</taxon>
    </lineage>
</organism>